<sequence>MTFRILMWCRRGQCSVFQNKKPLVSQSYLQKQEAFLFYLASYASSKLFTGCSI</sequence>
<reference evidence="2" key="1">
    <citation type="submission" date="2020-07" db="EMBL/GenBank/DDBJ databases">
        <title>Complete genome sequencing of Clostridia bacterium strain 12CBH8.</title>
        <authorList>
            <person name="Sakamoto M."/>
            <person name="Murakami T."/>
            <person name="Mori H."/>
        </authorList>
    </citation>
    <scope>NUCLEOTIDE SEQUENCE [LARGE SCALE GENOMIC DNA]</scope>
    <source>
        <strain evidence="2">12CBH8</strain>
    </source>
</reference>
<gene>
    <name evidence="1" type="ORF">C12CBH8_05000</name>
</gene>
<accession>A0A7I8CZD8</accession>
<dbReference type="AlphaFoldDB" id="A0A7I8CZD8"/>
<evidence type="ECO:0000313" key="2">
    <source>
        <dbReference type="Proteomes" id="UP000593890"/>
    </source>
</evidence>
<name>A0A7I8CZD8_9FIRM</name>
<protein>
    <submittedName>
        <fullName evidence="1">Uncharacterized protein</fullName>
    </submittedName>
</protein>
<dbReference type="Proteomes" id="UP000593890">
    <property type="component" value="Chromosome"/>
</dbReference>
<dbReference type="KEGG" id="sman:C12CBH8_05000"/>
<proteinExistence type="predicted"/>
<dbReference type="EMBL" id="AP023321">
    <property type="protein sequence ID" value="BCI59861.1"/>
    <property type="molecule type" value="Genomic_DNA"/>
</dbReference>
<evidence type="ECO:0000313" key="1">
    <source>
        <dbReference type="EMBL" id="BCI59861.1"/>
    </source>
</evidence>
<organism evidence="1 2">
    <name type="scientific">Solibaculum mannosilyticum</name>
    <dbReference type="NCBI Taxonomy" id="2780922"/>
    <lineage>
        <taxon>Bacteria</taxon>
        <taxon>Bacillati</taxon>
        <taxon>Bacillota</taxon>
        <taxon>Clostridia</taxon>
        <taxon>Eubacteriales</taxon>
        <taxon>Oscillospiraceae</taxon>
        <taxon>Solibaculum</taxon>
    </lineage>
</organism>
<keyword evidence="2" id="KW-1185">Reference proteome</keyword>